<evidence type="ECO:0000313" key="2">
    <source>
        <dbReference type="EMBL" id="ADY12341.1"/>
    </source>
</evidence>
<dbReference type="AlphaFoldDB" id="F0RUH9"/>
<feature type="transmembrane region" description="Helical" evidence="1">
    <location>
        <begin position="12"/>
        <end position="33"/>
    </location>
</feature>
<keyword evidence="1" id="KW-1133">Transmembrane helix</keyword>
<name>F0RUH9_SPHGB</name>
<keyword evidence="1" id="KW-0812">Transmembrane</keyword>
<reference evidence="3" key="1">
    <citation type="submission" date="2011-02" db="EMBL/GenBank/DDBJ databases">
        <title>Complete sequence of Spirochaeta sp. Buddy.</title>
        <authorList>
            <person name="Lucas S."/>
            <person name="Copeland A."/>
            <person name="Lapidus A."/>
            <person name="Cheng J.-F."/>
            <person name="Goodwin L."/>
            <person name="Pitluck S."/>
            <person name="Zeytun A."/>
            <person name="Detter J.C."/>
            <person name="Han C."/>
            <person name="Tapia R."/>
            <person name="Land M."/>
            <person name="Hauser L."/>
            <person name="Kyrpides N."/>
            <person name="Ivanova N."/>
            <person name="Mikhailova N."/>
            <person name="Pagani I."/>
            <person name="Ritalahti K.M."/>
            <person name="Loeffler F.E."/>
            <person name="Woyke T."/>
        </authorList>
    </citation>
    <scope>NUCLEOTIDE SEQUENCE [LARGE SCALE GENOMIC DNA]</scope>
    <source>
        <strain evidence="3">ATCC BAA-1886 / DSM 22777 / Buddy</strain>
    </source>
</reference>
<sequence>MDTVFGKSLTLMAQGMVGIFVVILIIFFVLLVLGKSKKVKE</sequence>
<dbReference type="RefSeq" id="WP_013606194.1">
    <property type="nucleotide sequence ID" value="NC_015152.1"/>
</dbReference>
<evidence type="ECO:0000313" key="3">
    <source>
        <dbReference type="Proteomes" id="UP000008466"/>
    </source>
</evidence>
<accession>F0RUH9</accession>
<dbReference type="NCBIfam" id="NF040909">
    <property type="entry name" value="OadG_rel_small"/>
    <property type="match status" value="1"/>
</dbReference>
<organism evidence="2 3">
    <name type="scientific">Sphaerochaeta globosa (strain ATCC BAA-1886 / DSM 22777 / Buddy)</name>
    <name type="common">Spirochaeta sp. (strain Buddy)</name>
    <dbReference type="NCBI Taxonomy" id="158189"/>
    <lineage>
        <taxon>Bacteria</taxon>
        <taxon>Pseudomonadati</taxon>
        <taxon>Spirochaetota</taxon>
        <taxon>Spirochaetia</taxon>
        <taxon>Spirochaetales</taxon>
        <taxon>Sphaerochaetaceae</taxon>
        <taxon>Sphaerochaeta</taxon>
    </lineage>
</organism>
<dbReference type="HOGENOM" id="CLU_218807_0_0_12"/>
<dbReference type="Proteomes" id="UP000008466">
    <property type="component" value="Chromosome"/>
</dbReference>
<evidence type="ECO:0000256" key="1">
    <source>
        <dbReference type="SAM" id="Phobius"/>
    </source>
</evidence>
<keyword evidence="1" id="KW-0472">Membrane</keyword>
<protein>
    <recommendedName>
        <fullName evidence="4">Sodium pump decarboxylase gamma subunit</fullName>
    </recommendedName>
</protein>
<gene>
    <name evidence="2" type="ordered locus">SpiBuddy_0508</name>
</gene>
<dbReference type="KEGG" id="sbu:SpiBuddy_0508"/>
<evidence type="ECO:0008006" key="4">
    <source>
        <dbReference type="Google" id="ProtNLM"/>
    </source>
</evidence>
<proteinExistence type="predicted"/>
<dbReference type="STRING" id="158189.SpiBuddy_0508"/>
<keyword evidence="3" id="KW-1185">Reference proteome</keyword>
<dbReference type="EMBL" id="CP002541">
    <property type="protein sequence ID" value="ADY12341.1"/>
    <property type="molecule type" value="Genomic_DNA"/>
</dbReference>